<evidence type="ECO:0000313" key="6">
    <source>
        <dbReference type="EMBL" id="SDM66394.1"/>
    </source>
</evidence>
<proteinExistence type="inferred from homology"/>
<evidence type="ECO:0000256" key="2">
    <source>
        <dbReference type="ARBA" id="ARBA00023002"/>
    </source>
</evidence>
<dbReference type="Proteomes" id="UP000183376">
    <property type="component" value="Chromosome I"/>
</dbReference>
<dbReference type="PANTHER" id="PTHR43580">
    <property type="entry name" value="OXIDOREDUCTASE GLYR1-RELATED"/>
    <property type="match status" value="1"/>
</dbReference>
<evidence type="ECO:0000259" key="5">
    <source>
        <dbReference type="Pfam" id="PF21761"/>
    </source>
</evidence>
<dbReference type="InterPro" id="IPR013328">
    <property type="entry name" value="6PGD_dom2"/>
</dbReference>
<dbReference type="EMBL" id="LT629701">
    <property type="protein sequence ID" value="SDM66394.1"/>
    <property type="molecule type" value="Genomic_DNA"/>
</dbReference>
<dbReference type="SMR" id="A0A1G9V2F1"/>
<feature type="domain" description="NADPH-dependent reductive aminase-like C-terminal" evidence="5">
    <location>
        <begin position="158"/>
        <end position="283"/>
    </location>
</feature>
<name>A0A1G9V2F1_ALLAB</name>
<evidence type="ECO:0000259" key="4">
    <source>
        <dbReference type="Pfam" id="PF03446"/>
    </source>
</evidence>
<dbReference type="Gene3D" id="1.10.1040.10">
    <property type="entry name" value="N-(1-d-carboxylethyl)-l-norvaline Dehydrogenase, domain 2"/>
    <property type="match status" value="1"/>
</dbReference>
<dbReference type="InterPro" id="IPR048666">
    <property type="entry name" value="RedAm-like_C"/>
</dbReference>
<evidence type="ECO:0000256" key="3">
    <source>
        <dbReference type="SAM" id="SignalP"/>
    </source>
</evidence>
<accession>A0A1G9V2F1</accession>
<dbReference type="STRING" id="211114.SAMN04489726_2792"/>
<dbReference type="SUPFAM" id="SSF51735">
    <property type="entry name" value="NAD(P)-binding Rossmann-fold domains"/>
    <property type="match status" value="1"/>
</dbReference>
<dbReference type="PIRSF" id="PIRSF000103">
    <property type="entry name" value="HIBADH"/>
    <property type="match status" value="1"/>
</dbReference>
<feature type="signal peptide" evidence="3">
    <location>
        <begin position="1"/>
        <end position="19"/>
    </location>
</feature>
<dbReference type="GO" id="GO:0016491">
    <property type="term" value="F:oxidoreductase activity"/>
    <property type="evidence" value="ECO:0007669"/>
    <property type="project" value="UniProtKB-KW"/>
</dbReference>
<evidence type="ECO:0000313" key="7">
    <source>
        <dbReference type="Proteomes" id="UP000183376"/>
    </source>
</evidence>
<comment type="similarity">
    <text evidence="1">Belongs to the HIBADH-related family.</text>
</comment>
<dbReference type="Gene3D" id="3.40.50.720">
    <property type="entry name" value="NAD(P)-binding Rossmann-like Domain"/>
    <property type="match status" value="1"/>
</dbReference>
<gene>
    <name evidence="6" type="ORF">SAMN04489726_2792</name>
</gene>
<dbReference type="OrthoDB" id="9135493at2"/>
<evidence type="ECO:0000256" key="1">
    <source>
        <dbReference type="ARBA" id="ARBA00009080"/>
    </source>
</evidence>
<protein>
    <submittedName>
        <fullName evidence="6">3-hydroxyisobutyrate dehydrogenase</fullName>
    </submittedName>
</protein>
<dbReference type="InterPro" id="IPR036291">
    <property type="entry name" value="NAD(P)-bd_dom_sf"/>
</dbReference>
<dbReference type="GO" id="GO:0031491">
    <property type="term" value="F:nucleosome binding"/>
    <property type="evidence" value="ECO:0007669"/>
    <property type="project" value="TreeGrafter"/>
</dbReference>
<organism evidence="6 7">
    <name type="scientific">Allokutzneria albata</name>
    <name type="common">Kibdelosporangium albatum</name>
    <dbReference type="NCBI Taxonomy" id="211114"/>
    <lineage>
        <taxon>Bacteria</taxon>
        <taxon>Bacillati</taxon>
        <taxon>Actinomycetota</taxon>
        <taxon>Actinomycetes</taxon>
        <taxon>Pseudonocardiales</taxon>
        <taxon>Pseudonocardiaceae</taxon>
        <taxon>Allokutzneria</taxon>
    </lineage>
</organism>
<dbReference type="RefSeq" id="WP_030431272.1">
    <property type="nucleotide sequence ID" value="NZ_JOEF01000018.1"/>
</dbReference>
<dbReference type="GO" id="GO:0050661">
    <property type="term" value="F:NADP binding"/>
    <property type="evidence" value="ECO:0007669"/>
    <property type="project" value="InterPro"/>
</dbReference>
<dbReference type="eggNOG" id="COG2084">
    <property type="taxonomic scope" value="Bacteria"/>
</dbReference>
<dbReference type="Pfam" id="PF03446">
    <property type="entry name" value="NAD_binding_2"/>
    <property type="match status" value="1"/>
</dbReference>
<keyword evidence="7" id="KW-1185">Reference proteome</keyword>
<keyword evidence="2" id="KW-0560">Oxidoreductase</keyword>
<dbReference type="InterPro" id="IPR051265">
    <property type="entry name" value="HIBADH-related_NP60_sf"/>
</dbReference>
<dbReference type="AlphaFoldDB" id="A0A1G9V2F1"/>
<dbReference type="GO" id="GO:0003677">
    <property type="term" value="F:DNA binding"/>
    <property type="evidence" value="ECO:0007669"/>
    <property type="project" value="TreeGrafter"/>
</dbReference>
<dbReference type="GO" id="GO:0000785">
    <property type="term" value="C:chromatin"/>
    <property type="evidence" value="ECO:0007669"/>
    <property type="project" value="TreeGrafter"/>
</dbReference>
<keyword evidence="3" id="KW-0732">Signal</keyword>
<dbReference type="Pfam" id="PF21761">
    <property type="entry name" value="RedAm-like_C"/>
    <property type="match status" value="1"/>
</dbReference>
<reference evidence="6 7" key="1">
    <citation type="submission" date="2016-10" db="EMBL/GenBank/DDBJ databases">
        <authorList>
            <person name="de Groot N.N."/>
        </authorList>
    </citation>
    <scope>NUCLEOTIDE SEQUENCE [LARGE SCALE GENOMIC DNA]</scope>
    <source>
        <strain evidence="6 7">DSM 44149</strain>
    </source>
</reference>
<sequence>MSTKKVTVIGLGSLGSALAAALLRTGHDVTVWNRTPEKAEALVAQGATRADTVAEAAAASPVVIVCVFDTEAARELLAPIQAGKAVVNLTSGSPDEARELAAWAASRGVDYLDGAVMAVPAAIGTPDAFVMYSGSREVFDAHRAALDSFGASHFLGEDAGVAEFHDLGLLYAGYATLVGFLNSVAIVGTAGVTARELLPLVTTWLTGMVAYLADVAREVDERDYTDGASSVAINQVALDKIIAASRAAGVSPDLLLPFKELLDRRAADGHARDSASSVIELLRPGIHPE</sequence>
<dbReference type="InterPro" id="IPR006115">
    <property type="entry name" value="6PGDH_NADP-bd"/>
</dbReference>
<dbReference type="PANTHER" id="PTHR43580:SF2">
    <property type="entry name" value="CYTOKINE-LIKE NUCLEAR FACTOR N-PAC"/>
    <property type="match status" value="1"/>
</dbReference>
<feature type="domain" description="6-phosphogluconate dehydrogenase NADP-binding" evidence="4">
    <location>
        <begin position="5"/>
        <end position="154"/>
    </location>
</feature>
<dbReference type="GO" id="GO:0140673">
    <property type="term" value="P:transcription elongation-coupled chromatin remodeling"/>
    <property type="evidence" value="ECO:0007669"/>
    <property type="project" value="TreeGrafter"/>
</dbReference>
<feature type="chain" id="PRO_5009245667" evidence="3">
    <location>
        <begin position="20"/>
        <end position="289"/>
    </location>
</feature>
<dbReference type="InterPro" id="IPR015815">
    <property type="entry name" value="HIBADH-related"/>
</dbReference>